<keyword evidence="9" id="KW-0067">ATP-binding</keyword>
<dbReference type="GO" id="GO:0009035">
    <property type="term" value="F:type I site-specific deoxyribonuclease activity"/>
    <property type="evidence" value="ECO:0007669"/>
    <property type="project" value="UniProtKB-EC"/>
</dbReference>
<evidence type="ECO:0000256" key="7">
    <source>
        <dbReference type="ARBA" id="ARBA00022759"/>
    </source>
</evidence>
<dbReference type="GO" id="GO:0003677">
    <property type="term" value="F:DNA binding"/>
    <property type="evidence" value="ECO:0007669"/>
    <property type="project" value="UniProtKB-KW"/>
</dbReference>
<dbReference type="InterPro" id="IPR007409">
    <property type="entry name" value="Restrct_endonuc_type1_HsdR_N"/>
</dbReference>
<dbReference type="Gene3D" id="3.90.1570.50">
    <property type="match status" value="1"/>
</dbReference>
<feature type="domain" description="Helicase ATP-binding" evidence="11">
    <location>
        <begin position="288"/>
        <end position="485"/>
    </location>
</feature>
<keyword evidence="10" id="KW-0238">DNA-binding</keyword>
<evidence type="ECO:0000256" key="5">
    <source>
        <dbReference type="ARBA" id="ARBA00022741"/>
    </source>
</evidence>
<evidence type="ECO:0000256" key="2">
    <source>
        <dbReference type="ARBA" id="ARBA00008598"/>
    </source>
</evidence>
<dbReference type="GO" id="GO:0005524">
    <property type="term" value="F:ATP binding"/>
    <property type="evidence" value="ECO:0007669"/>
    <property type="project" value="UniProtKB-KW"/>
</dbReference>
<evidence type="ECO:0000256" key="8">
    <source>
        <dbReference type="ARBA" id="ARBA00022801"/>
    </source>
</evidence>
<keyword evidence="4" id="KW-0540">Nuclease</keyword>
<dbReference type="InterPro" id="IPR014001">
    <property type="entry name" value="Helicase_ATP-bd"/>
</dbReference>
<protein>
    <recommendedName>
        <fullName evidence="3">type I site-specific deoxyribonuclease</fullName>
        <ecNumber evidence="3">3.1.21.3</ecNumber>
    </recommendedName>
</protein>
<dbReference type="GO" id="GO:0009307">
    <property type="term" value="P:DNA restriction-modification system"/>
    <property type="evidence" value="ECO:0007669"/>
    <property type="project" value="UniProtKB-KW"/>
</dbReference>
<evidence type="ECO:0000313" key="12">
    <source>
        <dbReference type="EMBL" id="MPM08651.1"/>
    </source>
</evidence>
<dbReference type="EC" id="3.1.21.3" evidence="3"/>
<evidence type="ECO:0000256" key="10">
    <source>
        <dbReference type="ARBA" id="ARBA00023125"/>
    </source>
</evidence>
<dbReference type="SUPFAM" id="SSF52540">
    <property type="entry name" value="P-loop containing nucleoside triphosphate hydrolases"/>
    <property type="match status" value="2"/>
</dbReference>
<dbReference type="Pfam" id="PF22679">
    <property type="entry name" value="T1R_D3-like"/>
    <property type="match status" value="1"/>
</dbReference>
<evidence type="ECO:0000256" key="3">
    <source>
        <dbReference type="ARBA" id="ARBA00012654"/>
    </source>
</evidence>
<comment type="similarity">
    <text evidence="2">Belongs to the HsdR family.</text>
</comment>
<gene>
    <name evidence="12" type="ORF">SDC9_54965</name>
</gene>
<name>A0A644WYG9_9ZZZZ</name>
<reference evidence="12" key="1">
    <citation type="submission" date="2019-08" db="EMBL/GenBank/DDBJ databases">
        <authorList>
            <person name="Kucharzyk K."/>
            <person name="Murdoch R.W."/>
            <person name="Higgins S."/>
            <person name="Loffler F."/>
        </authorList>
    </citation>
    <scope>NUCLEOTIDE SEQUENCE</scope>
</reference>
<dbReference type="SMART" id="SM00487">
    <property type="entry name" value="DEXDc"/>
    <property type="match status" value="1"/>
</dbReference>
<dbReference type="InterPro" id="IPR055180">
    <property type="entry name" value="HsdR_RecA-like_helicase_dom_2"/>
</dbReference>
<comment type="catalytic activity">
    <reaction evidence="1">
        <text>Endonucleolytic cleavage of DNA to give random double-stranded fragments with terminal 5'-phosphates, ATP is simultaneously hydrolyzed.</text>
        <dbReference type="EC" id="3.1.21.3"/>
    </reaction>
</comment>
<dbReference type="InterPro" id="IPR051268">
    <property type="entry name" value="Type-I_R_enzyme_R_subunit"/>
</dbReference>
<evidence type="ECO:0000256" key="1">
    <source>
        <dbReference type="ARBA" id="ARBA00000851"/>
    </source>
</evidence>
<dbReference type="EMBL" id="VSSQ01001475">
    <property type="protein sequence ID" value="MPM08651.1"/>
    <property type="molecule type" value="Genomic_DNA"/>
</dbReference>
<dbReference type="Gene3D" id="3.40.50.300">
    <property type="entry name" value="P-loop containing nucleotide triphosphate hydrolases"/>
    <property type="match status" value="2"/>
</dbReference>
<dbReference type="InterPro" id="IPR027417">
    <property type="entry name" value="P-loop_NTPase"/>
</dbReference>
<evidence type="ECO:0000256" key="6">
    <source>
        <dbReference type="ARBA" id="ARBA00022747"/>
    </source>
</evidence>
<organism evidence="12">
    <name type="scientific">bioreactor metagenome</name>
    <dbReference type="NCBI Taxonomy" id="1076179"/>
    <lineage>
        <taxon>unclassified sequences</taxon>
        <taxon>metagenomes</taxon>
        <taxon>ecological metagenomes</taxon>
    </lineage>
</organism>
<keyword evidence="8" id="KW-0378">Hydrolase</keyword>
<evidence type="ECO:0000259" key="11">
    <source>
        <dbReference type="SMART" id="SM00487"/>
    </source>
</evidence>
<dbReference type="AlphaFoldDB" id="A0A644WYG9"/>
<dbReference type="Pfam" id="PF18766">
    <property type="entry name" value="SWI2_SNF2"/>
    <property type="match status" value="1"/>
</dbReference>
<evidence type="ECO:0000256" key="9">
    <source>
        <dbReference type="ARBA" id="ARBA00022840"/>
    </source>
</evidence>
<dbReference type="Pfam" id="PF04313">
    <property type="entry name" value="HSDR_N"/>
    <property type="match status" value="1"/>
</dbReference>
<dbReference type="PANTHER" id="PTHR30195:SF15">
    <property type="entry name" value="TYPE I RESTRICTION ENZYME HINDI ENDONUCLEASE SUBUNIT"/>
    <property type="match status" value="1"/>
</dbReference>
<keyword evidence="6" id="KW-0680">Restriction system</keyword>
<dbReference type="PANTHER" id="PTHR30195">
    <property type="entry name" value="TYPE I SITE-SPECIFIC DEOXYRIBONUCLEASE PROTEIN SUBUNIT M AND R"/>
    <property type="match status" value="1"/>
</dbReference>
<proteinExistence type="inferred from homology"/>
<keyword evidence="5" id="KW-0547">Nucleotide-binding</keyword>
<dbReference type="CDD" id="cd22332">
    <property type="entry name" value="HsdR_N"/>
    <property type="match status" value="1"/>
</dbReference>
<keyword evidence="7" id="KW-0255">Endonuclease</keyword>
<comment type="caution">
    <text evidence="12">The sequence shown here is derived from an EMBL/GenBank/DDBJ whole genome shotgun (WGS) entry which is preliminary data.</text>
</comment>
<dbReference type="InterPro" id="IPR040980">
    <property type="entry name" value="SWI2_SNF2"/>
</dbReference>
<evidence type="ECO:0000256" key="4">
    <source>
        <dbReference type="ARBA" id="ARBA00022722"/>
    </source>
</evidence>
<accession>A0A644WYG9</accession>
<sequence>MHFNEDARVKIPALLHLVRLGYSYIPRNEHENRNEDSNIFPEIFKASVARLNPGISEIEIDNLYSDLHLKLDFDDLGRDFYETLSAGTGWKLFDFQHPEKNSYHVTTELTCKNGDEEFRPDITLLINGMPLVFIEVKKPNNKEGILAERKRMNERFANKRFKRFANITQLMIFSNNMEYEDGVIEPVQGAYYATSAYSDLHFNYFREEEKLNLTALLAPENEQTENLILKDNNIVSIKYSDEFKTNKDYNKPTNRLITSLLNKERLAFMLKYAIAYVEEEENKVKVLHKHVMRYPQIFATKAIERKLEEGVRKGIIWHTQGSGKTALAYYNVRFLTDYFQKKNIIPKFYFIVDRIDLADQATTEFSKRGLIVKKVSSRTEFLQDIKTIAPIHNNHGKPEISVINIQKFTEESVARTDIDYDIKVQRIYFLDEAHRSYNPKGNYLANLVNSDKSAIQIALTGTPLLRDVVKEFDSKALFGDYIHKYYYNMSIADGYTRRLIREAIDTNYKMQMEDIIKQIMVLKGDISTSEIFAHKKFAYPMLDYILNDLQQFRHTERDNSLAGMVVCDSSKQAKALFARFEEMYGKQEEELYTVAEPEAESGIPKKKLRAALILHDVNDKQYRKDRIDEFKAGKIDILFVFNMLLTGFDAKRLKKLYLARVVNDHNLLQTLTRVNRPYKKYMYGYVVDFADITSAFEKANYNYLKELQGELGDEMESYSNLFKSEEEIANEIEGIKDTLFRFDTKNAELFSSQVSDIKDRRTMLDLIKALQNAKELKNLIRFQGLDDLLKQLDFNKMGQLLLAAQAQLDKLNLIDAIQNEADITNLLNEALEEVIFTFTKVSEKELIIADALRDQLKRTREAMLDNFDTKDPEFVSLKEELERLFKKRNLDEISQEEMNKNIHLLQEIYNEVTRLNRENNLLKAKYEHDEKYVRVHKRLMESKKFSETERKLHEALIEVKHITDERLLRDKNVLRNEEYFKNELMTYVIQQFIDKSRIALDVKTTDQINHLIVNEYYNDYRGIRL</sequence>